<dbReference type="Proteomes" id="UP001589536">
    <property type="component" value="Unassembled WGS sequence"/>
</dbReference>
<reference evidence="1 2" key="1">
    <citation type="submission" date="2024-09" db="EMBL/GenBank/DDBJ databases">
        <authorList>
            <person name="Sun Q."/>
            <person name="Mori K."/>
        </authorList>
    </citation>
    <scope>NUCLEOTIDE SEQUENCE [LARGE SCALE GENOMIC DNA]</scope>
    <source>
        <strain evidence="1 2">JCM 13519</strain>
    </source>
</reference>
<evidence type="ECO:0000313" key="1">
    <source>
        <dbReference type="EMBL" id="MFB9714186.1"/>
    </source>
</evidence>
<comment type="caution">
    <text evidence="1">The sequence shown here is derived from an EMBL/GenBank/DDBJ whole genome shotgun (WGS) entry which is preliminary data.</text>
</comment>
<sequence length="106" mass="11785">MTAERIENALAIAAAARELPMPWLVQTDFPARKVVTDSFRDALGKLPESESYEWSMVRHALQAIVDGPDPRSGFFEDQAIRAAAQLHDLALKELTTRLANSSDRGY</sequence>
<gene>
    <name evidence="1" type="ORF">ACFFPI_08440</name>
</gene>
<dbReference type="EMBL" id="JBHMBH010000019">
    <property type="protein sequence ID" value="MFB9714186.1"/>
    <property type="molecule type" value="Genomic_DNA"/>
</dbReference>
<name>A0ABV5UNU0_9MICC</name>
<protein>
    <submittedName>
        <fullName evidence="1">Uncharacterized protein</fullName>
    </submittedName>
</protein>
<organism evidence="1 2">
    <name type="scientific">Arthrobacter methylotrophus</name>
    <dbReference type="NCBI Taxonomy" id="121291"/>
    <lineage>
        <taxon>Bacteria</taxon>
        <taxon>Bacillati</taxon>
        <taxon>Actinomycetota</taxon>
        <taxon>Actinomycetes</taxon>
        <taxon>Micrococcales</taxon>
        <taxon>Micrococcaceae</taxon>
        <taxon>Arthrobacter</taxon>
    </lineage>
</organism>
<keyword evidence="2" id="KW-1185">Reference proteome</keyword>
<accession>A0ABV5UNU0</accession>
<dbReference type="RefSeq" id="WP_345043771.1">
    <property type="nucleotide sequence ID" value="NZ_BAABED010000001.1"/>
</dbReference>
<proteinExistence type="predicted"/>
<evidence type="ECO:0000313" key="2">
    <source>
        <dbReference type="Proteomes" id="UP001589536"/>
    </source>
</evidence>